<dbReference type="InterPro" id="IPR050246">
    <property type="entry name" value="Class_II_FBP_aldolase"/>
</dbReference>
<gene>
    <name evidence="4" type="ORF">EK398_05385</name>
</gene>
<keyword evidence="3" id="KW-0862">Zinc</keyword>
<feature type="binding site" evidence="3">
    <location>
        <position position="189"/>
    </location>
    <ligand>
        <name>Zn(2+)</name>
        <dbReference type="ChEBI" id="CHEBI:29105"/>
        <label>1</label>
        <note>catalytic</note>
    </ligand>
</feature>
<feature type="binding site" evidence="3">
    <location>
        <position position="103"/>
    </location>
    <ligand>
        <name>Zn(2+)</name>
        <dbReference type="ChEBI" id="CHEBI:29105"/>
        <label>2</label>
    </ligand>
</feature>
<keyword evidence="3" id="KW-0479">Metal-binding</keyword>
<dbReference type="InterPro" id="IPR013785">
    <property type="entry name" value="Aldolase_TIM"/>
</dbReference>
<name>A0A437UL95_ENTAV</name>
<evidence type="ECO:0000256" key="1">
    <source>
        <dbReference type="PIRSR" id="PIRSR001359-1"/>
    </source>
</evidence>
<dbReference type="GO" id="GO:0008270">
    <property type="term" value="F:zinc ion binding"/>
    <property type="evidence" value="ECO:0007669"/>
    <property type="project" value="InterPro"/>
</dbReference>
<accession>A0A437UL95</accession>
<organism evidence="4 5">
    <name type="scientific">Enterococcus avium</name>
    <name type="common">Streptococcus avium</name>
    <dbReference type="NCBI Taxonomy" id="33945"/>
    <lineage>
        <taxon>Bacteria</taxon>
        <taxon>Bacillati</taxon>
        <taxon>Bacillota</taxon>
        <taxon>Bacilli</taxon>
        <taxon>Lactobacillales</taxon>
        <taxon>Enterococcaceae</taxon>
        <taxon>Enterococcus</taxon>
    </lineage>
</organism>
<dbReference type="SUPFAM" id="SSF51569">
    <property type="entry name" value="Aldolase"/>
    <property type="match status" value="1"/>
</dbReference>
<dbReference type="InterPro" id="IPR000771">
    <property type="entry name" value="FBA_II"/>
</dbReference>
<evidence type="ECO:0000313" key="5">
    <source>
        <dbReference type="Proteomes" id="UP000288388"/>
    </source>
</evidence>
<dbReference type="Gene3D" id="3.20.20.70">
    <property type="entry name" value="Aldolase class I"/>
    <property type="match status" value="1"/>
</dbReference>
<feature type="binding site" evidence="2">
    <location>
        <begin position="239"/>
        <end position="242"/>
    </location>
    <ligand>
        <name>dihydroxyacetone phosphate</name>
        <dbReference type="ChEBI" id="CHEBI:57642"/>
    </ligand>
</feature>
<sequence>MLVTLSELLKDAKEEKYAVGAFNVPNLEAIRGVIQAAEELESPVILQHAEVHENLIGLEEIGPIMLQYAKAAKVPVAVHLDHGASYEMCVKAIRLGFTSVMYDASSKEYELNLEETKEIVKIAHAAGVSVEAELGHIFTSAVGGGEGRGSDSSDDYEDLEDVYTDPDLAKEFVEATGVDCLAIGFGTVHGIYLKEPKLDLNRILQIKEKIDVPFVMHGGSGVSEENYRTAIKNGICKINYYTYMNKAAGKAVQECLENNTEDAVFFDELSLKATAAMKDNVKAALEIFMKP</sequence>
<comment type="caution">
    <text evidence="4">The sequence shown here is derived from an EMBL/GenBank/DDBJ whole genome shotgun (WGS) entry which is preliminary data.</text>
</comment>
<dbReference type="EMBL" id="RYZS01000001">
    <property type="protein sequence ID" value="RVU94321.1"/>
    <property type="molecule type" value="Genomic_DNA"/>
</dbReference>
<feature type="active site" description="Proton donor" evidence="1">
    <location>
        <position position="81"/>
    </location>
</feature>
<dbReference type="AlphaFoldDB" id="A0A437UL95"/>
<dbReference type="CDD" id="cd00947">
    <property type="entry name" value="TBP_aldolase_IIB"/>
    <property type="match status" value="1"/>
</dbReference>
<dbReference type="Pfam" id="PF01116">
    <property type="entry name" value="F_bP_aldolase"/>
    <property type="match status" value="1"/>
</dbReference>
<feature type="binding site" evidence="2">
    <location>
        <position position="190"/>
    </location>
    <ligand>
        <name>dihydroxyacetone phosphate</name>
        <dbReference type="ChEBI" id="CHEBI:57642"/>
    </ligand>
</feature>
<dbReference type="PANTHER" id="PTHR30304:SF0">
    <property type="entry name" value="D-TAGATOSE-1,6-BISPHOSPHATE ALDOLASE SUBUNIT GATY-RELATED"/>
    <property type="match status" value="1"/>
</dbReference>
<dbReference type="NCBIfam" id="TIGR00167">
    <property type="entry name" value="cbbA"/>
    <property type="match status" value="1"/>
</dbReference>
<feature type="binding site" evidence="3">
    <location>
        <position position="133"/>
    </location>
    <ligand>
        <name>Zn(2+)</name>
        <dbReference type="ChEBI" id="CHEBI:29105"/>
        <label>2</label>
    </ligand>
</feature>
<dbReference type="GO" id="GO:0016832">
    <property type="term" value="F:aldehyde-lyase activity"/>
    <property type="evidence" value="ECO:0007669"/>
    <property type="project" value="InterPro"/>
</dbReference>
<dbReference type="GO" id="GO:0005975">
    <property type="term" value="P:carbohydrate metabolic process"/>
    <property type="evidence" value="ECO:0007669"/>
    <property type="project" value="InterPro"/>
</dbReference>
<evidence type="ECO:0000313" key="4">
    <source>
        <dbReference type="EMBL" id="RVU94321.1"/>
    </source>
</evidence>
<feature type="binding site" evidence="3">
    <location>
        <position position="82"/>
    </location>
    <ligand>
        <name>Zn(2+)</name>
        <dbReference type="ChEBI" id="CHEBI:29105"/>
        <label>1</label>
        <note>catalytic</note>
    </ligand>
</feature>
<dbReference type="Proteomes" id="UP000288388">
    <property type="component" value="Unassembled WGS sequence"/>
</dbReference>
<proteinExistence type="predicted"/>
<reference evidence="4 5" key="1">
    <citation type="submission" date="2018-12" db="EMBL/GenBank/DDBJ databases">
        <title>A novel vanA-carrying plasmid in a clinical isolate of Enterococcus avium.</title>
        <authorList>
            <person name="Bernasconi O.J."/>
            <person name="Luzzaro F."/>
            <person name="Endimiani A."/>
        </authorList>
    </citation>
    <scope>NUCLEOTIDE SEQUENCE [LARGE SCALE GENOMIC DNA]</scope>
    <source>
        <strain evidence="4 5">LC0559/18</strain>
    </source>
</reference>
<comment type="cofactor">
    <cofactor evidence="3">
        <name>Zn(2+)</name>
        <dbReference type="ChEBI" id="CHEBI:29105"/>
    </cofactor>
    <text evidence="3">Binds 2 Zn(2+) ions per subunit. One is catalytic and the other provides a structural contribution.</text>
</comment>
<evidence type="ECO:0000256" key="3">
    <source>
        <dbReference type="PIRSR" id="PIRSR001359-3"/>
    </source>
</evidence>
<feature type="binding site" evidence="2">
    <location>
        <begin position="218"/>
        <end position="220"/>
    </location>
    <ligand>
        <name>dihydroxyacetone phosphate</name>
        <dbReference type="ChEBI" id="CHEBI:57642"/>
    </ligand>
</feature>
<protein>
    <submittedName>
        <fullName evidence="4">Class II fructose-bisphosphate aldolase</fullName>
    </submittedName>
</protein>
<evidence type="ECO:0000256" key="2">
    <source>
        <dbReference type="PIRSR" id="PIRSR001359-2"/>
    </source>
</evidence>
<dbReference type="RefSeq" id="WP_127978493.1">
    <property type="nucleotide sequence ID" value="NZ_JBPFKW010000233.1"/>
</dbReference>
<feature type="binding site" evidence="3">
    <location>
        <position position="217"/>
    </location>
    <ligand>
        <name>Zn(2+)</name>
        <dbReference type="ChEBI" id="CHEBI:29105"/>
        <label>1</label>
        <note>catalytic</note>
    </ligand>
</feature>
<dbReference type="PANTHER" id="PTHR30304">
    <property type="entry name" value="D-TAGATOSE-1,6-BISPHOSPHATE ALDOLASE"/>
    <property type="match status" value="1"/>
</dbReference>
<dbReference type="PIRSF" id="PIRSF001359">
    <property type="entry name" value="F_bP_aldolase_II"/>
    <property type="match status" value="1"/>
</dbReference>